<accession>A0A2T5B3H4</accession>
<dbReference type="PANTHER" id="PTHR12714:SF9">
    <property type="entry name" value="PROTEIN-S-ISOPRENYLCYSTEINE O-METHYLTRANSFERASE"/>
    <property type="match status" value="1"/>
</dbReference>
<evidence type="ECO:0000313" key="6">
    <source>
        <dbReference type="EMBL" id="PTM93484.1"/>
    </source>
</evidence>
<proteinExistence type="predicted"/>
<dbReference type="GO" id="GO:0008168">
    <property type="term" value="F:methyltransferase activity"/>
    <property type="evidence" value="ECO:0007669"/>
    <property type="project" value="UniProtKB-KW"/>
</dbReference>
<evidence type="ECO:0000256" key="1">
    <source>
        <dbReference type="ARBA" id="ARBA00004127"/>
    </source>
</evidence>
<keyword evidence="6" id="KW-0808">Transferase</keyword>
<dbReference type="GO" id="GO:0012505">
    <property type="term" value="C:endomembrane system"/>
    <property type="evidence" value="ECO:0007669"/>
    <property type="project" value="UniProtKB-SubCell"/>
</dbReference>
<evidence type="ECO:0000313" key="7">
    <source>
        <dbReference type="Proteomes" id="UP000241247"/>
    </source>
</evidence>
<feature type="transmembrane region" description="Helical" evidence="5">
    <location>
        <begin position="92"/>
        <end position="112"/>
    </location>
</feature>
<dbReference type="Pfam" id="PF04191">
    <property type="entry name" value="PEMT"/>
    <property type="match status" value="1"/>
</dbReference>
<comment type="subcellular location">
    <subcellularLocation>
        <location evidence="1">Endomembrane system</location>
        <topology evidence="1">Multi-pass membrane protein</topology>
    </subcellularLocation>
</comment>
<dbReference type="OrthoDB" id="9811969at2"/>
<dbReference type="EMBL" id="PZZZ01000006">
    <property type="protein sequence ID" value="PTM93484.1"/>
    <property type="molecule type" value="Genomic_DNA"/>
</dbReference>
<evidence type="ECO:0000256" key="3">
    <source>
        <dbReference type="ARBA" id="ARBA00022989"/>
    </source>
</evidence>
<gene>
    <name evidence="6" type="ORF">C7449_106169</name>
</gene>
<organism evidence="6 7">
    <name type="scientific">Mycoplana dimorpha</name>
    <dbReference type="NCBI Taxonomy" id="28320"/>
    <lineage>
        <taxon>Bacteria</taxon>
        <taxon>Pseudomonadati</taxon>
        <taxon>Pseudomonadota</taxon>
        <taxon>Alphaproteobacteria</taxon>
        <taxon>Hyphomicrobiales</taxon>
        <taxon>Rhizobiaceae</taxon>
        <taxon>Mycoplana</taxon>
    </lineage>
</organism>
<feature type="transmembrane region" description="Helical" evidence="5">
    <location>
        <begin position="50"/>
        <end position="71"/>
    </location>
</feature>
<feature type="transmembrane region" description="Helical" evidence="5">
    <location>
        <begin position="118"/>
        <end position="136"/>
    </location>
</feature>
<dbReference type="PANTHER" id="PTHR12714">
    <property type="entry name" value="PROTEIN-S ISOPRENYLCYSTEINE O-METHYLTRANSFERASE"/>
    <property type="match status" value="1"/>
</dbReference>
<keyword evidence="6" id="KW-0489">Methyltransferase</keyword>
<comment type="caution">
    <text evidence="6">The sequence shown here is derived from an EMBL/GenBank/DDBJ whole genome shotgun (WGS) entry which is preliminary data.</text>
</comment>
<dbReference type="RefSeq" id="WP_108003815.1">
    <property type="nucleotide sequence ID" value="NZ_JBHEEX010000005.1"/>
</dbReference>
<protein>
    <submittedName>
        <fullName evidence="6">Protein-S-isoprenylcysteine O-methyltransferase Ste14</fullName>
    </submittedName>
</protein>
<feature type="transmembrane region" description="Helical" evidence="5">
    <location>
        <begin position="216"/>
        <end position="236"/>
    </location>
</feature>
<evidence type="ECO:0000256" key="5">
    <source>
        <dbReference type="SAM" id="Phobius"/>
    </source>
</evidence>
<evidence type="ECO:0000256" key="4">
    <source>
        <dbReference type="ARBA" id="ARBA00023136"/>
    </source>
</evidence>
<keyword evidence="7" id="KW-1185">Reference proteome</keyword>
<sequence>MTAAMVGIGNFFFKYRNKAFPVIVVAMMLLAPPSAPLSRSAGFEHAKDIAAVLLVLAGLALRATVIGYAYIQRGGLNKRVYAKDLVTEGMFGVCRNPLYVGNMLLYSGFFLFHGNPLVVVLGIGLFAFIYQCIVLAEENFLEKKFADAYRAYCRDVPRWVLRFSNFRHSTEGLVFNVRRVVRKDYSTVSAALITLLGIEVYRLLRDGNLPQSLPHLSVLGVLLATVGVATAALSLMKRRGALRQPKPLN</sequence>
<keyword evidence="2 5" id="KW-0812">Transmembrane</keyword>
<evidence type="ECO:0000256" key="2">
    <source>
        <dbReference type="ARBA" id="ARBA00022692"/>
    </source>
</evidence>
<dbReference type="GO" id="GO:0032259">
    <property type="term" value="P:methylation"/>
    <property type="evidence" value="ECO:0007669"/>
    <property type="project" value="UniProtKB-KW"/>
</dbReference>
<reference evidence="6 7" key="1">
    <citation type="submission" date="2018-04" db="EMBL/GenBank/DDBJ databases">
        <title>Genomic Encyclopedia of Type Strains, Phase IV (KMG-IV): sequencing the most valuable type-strain genomes for metagenomic binning, comparative biology and taxonomic classification.</title>
        <authorList>
            <person name="Goeker M."/>
        </authorList>
    </citation>
    <scope>NUCLEOTIDE SEQUENCE [LARGE SCALE GENOMIC DNA]</scope>
    <source>
        <strain evidence="6 7">DSM 7138</strain>
    </source>
</reference>
<keyword evidence="4 5" id="KW-0472">Membrane</keyword>
<dbReference type="AlphaFoldDB" id="A0A2T5B3H4"/>
<keyword evidence="3 5" id="KW-1133">Transmembrane helix</keyword>
<name>A0A2T5B3H4_MYCDI</name>
<dbReference type="Proteomes" id="UP000241247">
    <property type="component" value="Unassembled WGS sequence"/>
</dbReference>
<dbReference type="InterPro" id="IPR007318">
    <property type="entry name" value="Phopholipid_MeTrfase"/>
</dbReference>
<dbReference type="Gene3D" id="1.20.120.1630">
    <property type="match status" value="1"/>
</dbReference>
<feature type="transmembrane region" description="Helical" evidence="5">
    <location>
        <begin position="185"/>
        <end position="204"/>
    </location>
</feature>